<protein>
    <submittedName>
        <fullName evidence="3">Uncharacterized protein</fullName>
    </submittedName>
</protein>
<dbReference type="AlphaFoldDB" id="D2QEY7"/>
<proteinExistence type="predicted"/>
<evidence type="ECO:0000313" key="3">
    <source>
        <dbReference type="EMBL" id="ADB41331.1"/>
    </source>
</evidence>
<dbReference type="eggNOG" id="ENOG5033NTG">
    <property type="taxonomic scope" value="Bacteria"/>
</dbReference>
<evidence type="ECO:0000256" key="1">
    <source>
        <dbReference type="SAM" id="Phobius"/>
    </source>
</evidence>
<feature type="transmembrane region" description="Helical" evidence="1">
    <location>
        <begin position="178"/>
        <end position="199"/>
    </location>
</feature>
<feature type="signal peptide" evidence="2">
    <location>
        <begin position="1"/>
        <end position="33"/>
    </location>
</feature>
<evidence type="ECO:0000256" key="2">
    <source>
        <dbReference type="SAM" id="SignalP"/>
    </source>
</evidence>
<evidence type="ECO:0000313" key="4">
    <source>
        <dbReference type="Proteomes" id="UP000002028"/>
    </source>
</evidence>
<keyword evidence="1" id="KW-0472">Membrane</keyword>
<reference evidence="3 4" key="1">
    <citation type="journal article" date="2010" name="Stand. Genomic Sci.">
        <title>Complete genome sequence of Spirosoma linguale type strain (1).</title>
        <authorList>
            <person name="Lail K."/>
            <person name="Sikorski J."/>
            <person name="Saunders E."/>
            <person name="Lapidus A."/>
            <person name="Glavina Del Rio T."/>
            <person name="Copeland A."/>
            <person name="Tice H."/>
            <person name="Cheng J.-F."/>
            <person name="Lucas S."/>
            <person name="Nolan M."/>
            <person name="Bruce D."/>
            <person name="Goodwin L."/>
            <person name="Pitluck S."/>
            <person name="Ivanova N."/>
            <person name="Mavromatis K."/>
            <person name="Ovchinnikova G."/>
            <person name="Pati A."/>
            <person name="Chen A."/>
            <person name="Palaniappan K."/>
            <person name="Land M."/>
            <person name="Hauser L."/>
            <person name="Chang Y.-J."/>
            <person name="Jeffries C.D."/>
            <person name="Chain P."/>
            <person name="Brettin T."/>
            <person name="Detter J.C."/>
            <person name="Schuetze A."/>
            <person name="Rohde M."/>
            <person name="Tindall B.J."/>
            <person name="Goeker M."/>
            <person name="Bristow J."/>
            <person name="Eisen J.A."/>
            <person name="Markowitz V."/>
            <person name="Hugenholtz P."/>
            <person name="Kyrpides N.C."/>
            <person name="Klenk H.-P."/>
            <person name="Chen F."/>
        </authorList>
    </citation>
    <scope>NUCLEOTIDE SEQUENCE [LARGE SCALE GENOMIC DNA]</scope>
    <source>
        <strain evidence="4">ATCC 33905 / DSM 74 / LMG 10896 / Claus 1</strain>
    </source>
</reference>
<dbReference type="EMBL" id="CP001769">
    <property type="protein sequence ID" value="ADB41331.1"/>
    <property type="molecule type" value="Genomic_DNA"/>
</dbReference>
<dbReference type="KEGG" id="sli:Slin_5363"/>
<gene>
    <name evidence="3" type="ordered locus">Slin_5363</name>
</gene>
<keyword evidence="1" id="KW-0812">Transmembrane</keyword>
<feature type="chain" id="PRO_5003034685" evidence="2">
    <location>
        <begin position="34"/>
        <end position="243"/>
    </location>
</feature>
<dbReference type="STRING" id="504472.Slin_5363"/>
<keyword evidence="2" id="KW-0732">Signal</keyword>
<keyword evidence="4" id="KW-1185">Reference proteome</keyword>
<keyword evidence="1" id="KW-1133">Transmembrane helix</keyword>
<dbReference type="HOGENOM" id="CLU_1165248_0_0_10"/>
<accession>D2QEY7</accession>
<sequence>MQSVVVVANFLKRTTTMKALLLLLLLSPLSAWAQQDRLPPPVSSENLKPIESELTPSYNGRYGQQVKTQYMYDGLDVRHAKDLGQYILASGDRDAIHEFNRYIGSRHTGGWLIAGGITWAIIGAVIMGSNGPGSDGKFTTQQPYYCPTGYACGGSGGMVYGGQVVSYQTVPDTHRQNMYAKGGVFMLGGAILAGIGWGLNMPGPHLRRSVQYYNRALKQQGISWRVTPYSSLSNSGVGLVGRF</sequence>
<dbReference type="Proteomes" id="UP000002028">
    <property type="component" value="Chromosome"/>
</dbReference>
<organism evidence="3 4">
    <name type="scientific">Spirosoma linguale (strain ATCC 33905 / DSM 74 / LMG 10896 / Claus 1)</name>
    <dbReference type="NCBI Taxonomy" id="504472"/>
    <lineage>
        <taxon>Bacteria</taxon>
        <taxon>Pseudomonadati</taxon>
        <taxon>Bacteroidota</taxon>
        <taxon>Cytophagia</taxon>
        <taxon>Cytophagales</taxon>
        <taxon>Cytophagaceae</taxon>
        <taxon>Spirosoma</taxon>
    </lineage>
</organism>
<name>D2QEY7_SPILD</name>